<evidence type="ECO:0000256" key="3">
    <source>
        <dbReference type="ARBA" id="ARBA00022989"/>
    </source>
</evidence>
<keyword evidence="9" id="KW-1185">Reference proteome</keyword>
<evidence type="ECO:0000256" key="6">
    <source>
        <dbReference type="SAM" id="Phobius"/>
    </source>
</evidence>
<dbReference type="PANTHER" id="PTHR33048">
    <property type="entry name" value="PTH11-LIKE INTEGRAL MEMBRANE PROTEIN (AFU_ORTHOLOGUE AFUA_5G11245)"/>
    <property type="match status" value="1"/>
</dbReference>
<evidence type="ECO:0000259" key="7">
    <source>
        <dbReference type="Pfam" id="PF20684"/>
    </source>
</evidence>
<comment type="subcellular location">
    <subcellularLocation>
        <location evidence="1">Membrane</location>
        <topology evidence="1">Multi-pass membrane protein</topology>
    </subcellularLocation>
</comment>
<dbReference type="EMBL" id="NKCL01000947">
    <property type="protein sequence ID" value="RSL46750.1"/>
    <property type="molecule type" value="Genomic_DNA"/>
</dbReference>
<feature type="transmembrane region" description="Helical" evidence="6">
    <location>
        <begin position="186"/>
        <end position="208"/>
    </location>
</feature>
<reference evidence="8 9" key="1">
    <citation type="submission" date="2017-06" db="EMBL/GenBank/DDBJ databases">
        <title>Comparative genomic analysis of Ambrosia Fusariam Clade fungi.</title>
        <authorList>
            <person name="Stajich J.E."/>
            <person name="Carrillo J."/>
            <person name="Kijimoto T."/>
            <person name="Eskalen A."/>
            <person name="O'Donnell K."/>
            <person name="Kasson M."/>
        </authorList>
    </citation>
    <scope>NUCLEOTIDE SEQUENCE [LARGE SCALE GENOMIC DNA]</scope>
    <source>
        <strain evidence="8 9">NRRL62606</strain>
    </source>
</reference>
<dbReference type="InterPro" id="IPR052337">
    <property type="entry name" value="SAT4-like"/>
</dbReference>
<dbReference type="AlphaFoldDB" id="A0A428P148"/>
<organism evidence="8 9">
    <name type="scientific">Fusarium floridanum</name>
    <dbReference type="NCBI Taxonomy" id="1325733"/>
    <lineage>
        <taxon>Eukaryota</taxon>
        <taxon>Fungi</taxon>
        <taxon>Dikarya</taxon>
        <taxon>Ascomycota</taxon>
        <taxon>Pezizomycotina</taxon>
        <taxon>Sordariomycetes</taxon>
        <taxon>Hypocreomycetidae</taxon>
        <taxon>Hypocreales</taxon>
        <taxon>Nectriaceae</taxon>
        <taxon>Fusarium</taxon>
        <taxon>Fusarium solani species complex</taxon>
    </lineage>
</organism>
<dbReference type="GO" id="GO:0016020">
    <property type="term" value="C:membrane"/>
    <property type="evidence" value="ECO:0007669"/>
    <property type="project" value="UniProtKB-SubCell"/>
</dbReference>
<dbReference type="Proteomes" id="UP000287972">
    <property type="component" value="Unassembled WGS sequence"/>
</dbReference>
<dbReference type="Pfam" id="PF20684">
    <property type="entry name" value="Fung_rhodopsin"/>
    <property type="match status" value="1"/>
</dbReference>
<proteinExistence type="inferred from homology"/>
<keyword evidence="2 6" id="KW-0812">Transmembrane</keyword>
<evidence type="ECO:0000256" key="4">
    <source>
        <dbReference type="ARBA" id="ARBA00023136"/>
    </source>
</evidence>
<feature type="domain" description="Rhodopsin" evidence="7">
    <location>
        <begin position="100"/>
        <end position="209"/>
    </location>
</feature>
<evidence type="ECO:0000256" key="5">
    <source>
        <dbReference type="ARBA" id="ARBA00038359"/>
    </source>
</evidence>
<dbReference type="InterPro" id="IPR049326">
    <property type="entry name" value="Rhodopsin_dom_fungi"/>
</dbReference>
<feature type="transmembrane region" description="Helical" evidence="6">
    <location>
        <begin position="6"/>
        <end position="28"/>
    </location>
</feature>
<sequence length="297" mass="32902">MAALHSFAAEAFTLLALGIVVIGFRTYARAKQEGIRNLKVDDYLMLLVIVPYTTEIVLAYTVGARFYGLANNAMTDEQRAALSPSSEEYKWRHHGLSAYRARINVGFVLIAVTYIAIIASIFCGCQPFHNLWQIDPDPGNLCQPASSKLLIFLVVTLNIVTDIYLMAIPIPVLWKANVPKFKKLVLLLLFSGGVFVMVAGILRCVLILKCALQTFPRFVTLQCQGEDVRFRSLFASKLRLGVRVDEYDHAVLNLASSHPYLSMPSVFIADLASLVSYTDTILSFVTLPMCNDSGNVV</sequence>
<accession>A0A428P148</accession>
<protein>
    <recommendedName>
        <fullName evidence="7">Rhodopsin domain-containing protein</fullName>
    </recommendedName>
</protein>
<evidence type="ECO:0000313" key="8">
    <source>
        <dbReference type="EMBL" id="RSL46750.1"/>
    </source>
</evidence>
<evidence type="ECO:0000256" key="1">
    <source>
        <dbReference type="ARBA" id="ARBA00004141"/>
    </source>
</evidence>
<comment type="similarity">
    <text evidence="5">Belongs to the SAT4 family.</text>
</comment>
<feature type="transmembrane region" description="Helical" evidence="6">
    <location>
        <begin position="105"/>
        <end position="129"/>
    </location>
</feature>
<evidence type="ECO:0000256" key="2">
    <source>
        <dbReference type="ARBA" id="ARBA00022692"/>
    </source>
</evidence>
<comment type="caution">
    <text evidence="8">The sequence shown here is derived from an EMBL/GenBank/DDBJ whole genome shotgun (WGS) entry which is preliminary data.</text>
</comment>
<dbReference type="PANTHER" id="PTHR33048:SF2">
    <property type="entry name" value="SRPK"/>
    <property type="match status" value="1"/>
</dbReference>
<evidence type="ECO:0000313" key="9">
    <source>
        <dbReference type="Proteomes" id="UP000287972"/>
    </source>
</evidence>
<gene>
    <name evidence="8" type="ORF">CEP51_015885</name>
</gene>
<name>A0A428P148_9HYPO</name>
<keyword evidence="3 6" id="KW-1133">Transmembrane helix</keyword>
<feature type="transmembrane region" description="Helical" evidence="6">
    <location>
        <begin position="149"/>
        <end position="174"/>
    </location>
</feature>
<keyword evidence="4 6" id="KW-0472">Membrane</keyword>